<feature type="non-terminal residue" evidence="2">
    <location>
        <position position="1"/>
    </location>
</feature>
<evidence type="ECO:0000313" key="2">
    <source>
        <dbReference type="EMBL" id="TVU41303.1"/>
    </source>
</evidence>
<gene>
    <name evidence="2" type="ORF">EJB05_14808</name>
</gene>
<proteinExistence type="predicted"/>
<evidence type="ECO:0000259" key="1">
    <source>
        <dbReference type="Pfam" id="PF12937"/>
    </source>
</evidence>
<dbReference type="InterPro" id="IPR001810">
    <property type="entry name" value="F-box_dom"/>
</dbReference>
<accession>A0A5J9W045</accession>
<reference evidence="2 3" key="1">
    <citation type="journal article" date="2019" name="Sci. Rep.">
        <title>A high-quality genome of Eragrostis curvula grass provides insights into Poaceae evolution and supports new strategies to enhance forage quality.</title>
        <authorList>
            <person name="Carballo J."/>
            <person name="Santos B.A.C.M."/>
            <person name="Zappacosta D."/>
            <person name="Garbus I."/>
            <person name="Selva J.P."/>
            <person name="Gallo C.A."/>
            <person name="Diaz A."/>
            <person name="Albertini E."/>
            <person name="Caccamo M."/>
            <person name="Echenique V."/>
        </authorList>
    </citation>
    <scope>NUCLEOTIDE SEQUENCE [LARGE SCALE GENOMIC DNA]</scope>
    <source>
        <strain evidence="3">cv. Victoria</strain>
        <tissue evidence="2">Leaf</tissue>
    </source>
</reference>
<comment type="caution">
    <text evidence="2">The sequence shown here is derived from an EMBL/GenBank/DDBJ whole genome shotgun (WGS) entry which is preliminary data.</text>
</comment>
<protein>
    <recommendedName>
        <fullName evidence="1">F-box domain-containing protein</fullName>
    </recommendedName>
</protein>
<organism evidence="2 3">
    <name type="scientific">Eragrostis curvula</name>
    <name type="common">weeping love grass</name>
    <dbReference type="NCBI Taxonomy" id="38414"/>
    <lineage>
        <taxon>Eukaryota</taxon>
        <taxon>Viridiplantae</taxon>
        <taxon>Streptophyta</taxon>
        <taxon>Embryophyta</taxon>
        <taxon>Tracheophyta</taxon>
        <taxon>Spermatophyta</taxon>
        <taxon>Magnoliopsida</taxon>
        <taxon>Liliopsida</taxon>
        <taxon>Poales</taxon>
        <taxon>Poaceae</taxon>
        <taxon>PACMAD clade</taxon>
        <taxon>Chloridoideae</taxon>
        <taxon>Eragrostideae</taxon>
        <taxon>Eragrostidinae</taxon>
        <taxon>Eragrostis</taxon>
    </lineage>
</organism>
<dbReference type="Gene3D" id="1.20.1280.50">
    <property type="match status" value="1"/>
</dbReference>
<sequence>MAVLPDDLVEEILLRLLPDEPALLVRAALACRQWCRLVSDPGFRRRLLARHERRRHPLLGTVRNSNRGDVVRFIPVCSIRPPRAERRGWWALDSRHGRVLLIQSSPRSSRFDVGRALAVWDPVADKLRELPIATTSTAPSSSSSWVPTIVRGSSPTSTHASKADAWSGPTYAPYSGKTQEQKLVPHLGNSLYFLLMFATRILEYNLVTRELTVIDPPLYAA</sequence>
<feature type="domain" description="F-box" evidence="1">
    <location>
        <begin position="2"/>
        <end position="47"/>
    </location>
</feature>
<evidence type="ECO:0000313" key="3">
    <source>
        <dbReference type="Proteomes" id="UP000324897"/>
    </source>
</evidence>
<dbReference type="PANTHER" id="PTHR32133">
    <property type="entry name" value="OS07G0120400 PROTEIN"/>
    <property type="match status" value="1"/>
</dbReference>
<dbReference type="Pfam" id="PF12937">
    <property type="entry name" value="F-box-like"/>
    <property type="match status" value="1"/>
</dbReference>
<dbReference type="EMBL" id="RWGY01000007">
    <property type="protein sequence ID" value="TVU41303.1"/>
    <property type="molecule type" value="Genomic_DNA"/>
</dbReference>
<dbReference type="PANTHER" id="PTHR32133:SF386">
    <property type="entry name" value="F-BOX DOMAIN-CONTAINING PROTEIN"/>
    <property type="match status" value="1"/>
</dbReference>
<dbReference type="Proteomes" id="UP000324897">
    <property type="component" value="Chromosome 4"/>
</dbReference>
<dbReference type="SUPFAM" id="SSF81383">
    <property type="entry name" value="F-box domain"/>
    <property type="match status" value="1"/>
</dbReference>
<name>A0A5J9W045_9POAL</name>
<dbReference type="AlphaFoldDB" id="A0A5J9W045"/>
<dbReference type="Gramene" id="TVU41303">
    <property type="protein sequence ID" value="TVU41303"/>
    <property type="gene ID" value="EJB05_14808"/>
</dbReference>
<keyword evidence="3" id="KW-1185">Reference proteome</keyword>
<dbReference type="InterPro" id="IPR036047">
    <property type="entry name" value="F-box-like_dom_sf"/>
</dbReference>